<dbReference type="Pfam" id="PF02841">
    <property type="entry name" value="GBP_C"/>
    <property type="match status" value="1"/>
</dbReference>
<sequence>MMQIFGYRTPPKKPEPEAPPVLNQSTTPPPPQPPQYTTPSTTTSTRSNSTTAGSARPLRLVYCDERGKFKMDPEAVAALQMVKGPLGVVSVCGRARQGKSFILNQLLGRSSGFVVAPTHRPCTKGLWMWSAPLKRTAPDGSEYNLLLLDSEGIDAYDQTGTYSTQIFSLAVLLSSMFVYNQMGGIDEAALDKLSLVTEMTKHIRVRASSPSQTHSSASEIGQFSPFFLWLLRDFYLDLTEDGQRITPRDYLESALQPAPGTGKAITAKNQVRNSIRALFPERDCFTLVRPLNDEKELQKLDQIPMDKMRPEFKAGLDALTKFIFDRTRPKQLGSIVMTGPMFAGLTQSFLDAINAGAVPTIATSWQNVEENECRRAHDMAVETYSQSFNKQTPLDEVSLQEAQEEAVQAALTVYNSEAVGGGPTRQKYEKQLHSNLKRQFEDYKRKSSMEAELKCLRAVGSMDERLRNACNTPNATFDSVVKVLDGLVAEYEVTATGSSKYQKLVKFLQKSLAGSLHELVKRVSDRAAAEYSSLEIQRQSLAERVAFAGKQADAAQRDAQEWKKRYEMSIVDYRKSSENSAAQYAALQRKVTALEEKCSSLGSKFEGAKKESSDWQSKYEHLLSERQTDQERMGSEYAAIQNRCSTAEARLAAVREQAESAKEEAAEWRRKYDSIATSTKTAAEKAMAQKDRAVEQARLREDALRAEFSATLAQKDEKVKEMQATIEQGERHIAGLTARLQEHESKVSSQSEEVGILRFEIRHFQKEVEAAKSLSMTLTKDLEKARQDKLHAEERVKDAVSRLEEAEGRCKVAERETKHAVEVAENAWNEAKLAEREKRESERLAIERLAAVERLQREFETLQRGRGEIAQDYEQAKLAEKDALSRVMYLERRLDEREREMEQLLSTSHEQRAKTVEGFESLLASERAAKVEASQRAEALSLQLQMTQGELDVLQAQLTTVRNHETALETRVRAFSETPVGVASGGPSRTKRTRTEEGLQSSGYEMDIDINTTKKPKVESNNENGSSLVFTTGTEVDDDLAEVAKEPVTDYRKLTIAKLKQRLTEAGYGAEVLQNRNPTKKDLVSLYERLILNKPPPEPEV</sequence>
<dbReference type="Gene3D" id="1.20.1000.10">
    <property type="entry name" value="Guanylate-binding protein, C-terminal domain"/>
    <property type="match status" value="1"/>
</dbReference>
<feature type="coiled-coil region" evidence="5">
    <location>
        <begin position="577"/>
        <end position="604"/>
    </location>
</feature>
<feature type="domain" description="GB1/RHD3-type G" evidence="7">
    <location>
        <begin position="83"/>
        <end position="328"/>
    </location>
</feature>
<evidence type="ECO:0000256" key="3">
    <source>
        <dbReference type="ARBA" id="ARBA00023134"/>
    </source>
</evidence>
<keyword evidence="1" id="KW-0547">Nucleotide-binding</keyword>
<dbReference type="EMBL" id="OZ019896">
    <property type="protein sequence ID" value="CAK9222838.1"/>
    <property type="molecule type" value="Genomic_DNA"/>
</dbReference>
<evidence type="ECO:0000313" key="9">
    <source>
        <dbReference type="Proteomes" id="UP001497512"/>
    </source>
</evidence>
<dbReference type="InterPro" id="IPR036543">
    <property type="entry name" value="Guanylate-bd_C_sf"/>
</dbReference>
<feature type="coiled-coil region" evidence="5">
    <location>
        <begin position="637"/>
        <end position="753"/>
    </location>
</feature>
<organism evidence="8 9">
    <name type="scientific">Sphagnum troendelagicum</name>
    <dbReference type="NCBI Taxonomy" id="128251"/>
    <lineage>
        <taxon>Eukaryota</taxon>
        <taxon>Viridiplantae</taxon>
        <taxon>Streptophyta</taxon>
        <taxon>Embryophyta</taxon>
        <taxon>Bryophyta</taxon>
        <taxon>Sphagnophytina</taxon>
        <taxon>Sphagnopsida</taxon>
        <taxon>Sphagnales</taxon>
        <taxon>Sphagnaceae</taxon>
        <taxon>Sphagnum</taxon>
    </lineage>
</organism>
<feature type="region of interest" description="Disordered" evidence="6">
    <location>
        <begin position="979"/>
        <end position="999"/>
    </location>
</feature>
<name>A0ABP0UN27_9BRYO</name>
<dbReference type="InterPro" id="IPR003191">
    <property type="entry name" value="Guanylate-bd/ATL_C"/>
</dbReference>
<dbReference type="InterPro" id="IPR015894">
    <property type="entry name" value="Guanylate-bd_N"/>
</dbReference>
<comment type="similarity">
    <text evidence="4">Belongs to the TRAFAC class dynamin-like GTPase superfamily. GB1/RHD3 GTPase family.</text>
</comment>
<dbReference type="InterPro" id="IPR027417">
    <property type="entry name" value="P-loop_NTPase"/>
</dbReference>
<dbReference type="PROSITE" id="PS51715">
    <property type="entry name" value="G_GB1_RHD3"/>
    <property type="match status" value="1"/>
</dbReference>
<evidence type="ECO:0000256" key="5">
    <source>
        <dbReference type="SAM" id="Coils"/>
    </source>
</evidence>
<reference evidence="8" key="1">
    <citation type="submission" date="2024-02" db="EMBL/GenBank/DDBJ databases">
        <authorList>
            <consortium name="ELIXIR-Norway"/>
            <consortium name="Elixir Norway"/>
        </authorList>
    </citation>
    <scope>NUCLEOTIDE SEQUENCE</scope>
</reference>
<evidence type="ECO:0000256" key="2">
    <source>
        <dbReference type="ARBA" id="ARBA00022801"/>
    </source>
</evidence>
<dbReference type="Gene3D" id="3.40.50.300">
    <property type="entry name" value="P-loop containing nucleotide triphosphate hydrolases"/>
    <property type="match status" value="1"/>
</dbReference>
<feature type="compositionally biased region" description="Low complexity" evidence="6">
    <location>
        <begin position="37"/>
        <end position="51"/>
    </location>
</feature>
<dbReference type="Proteomes" id="UP001497512">
    <property type="component" value="Chromosome 4"/>
</dbReference>
<keyword evidence="5" id="KW-0175">Coiled coil</keyword>
<feature type="coiled-coil region" evidence="5">
    <location>
        <begin position="782"/>
        <end position="816"/>
    </location>
</feature>
<dbReference type="SUPFAM" id="SSF52540">
    <property type="entry name" value="P-loop containing nucleoside triphosphate hydrolases"/>
    <property type="match status" value="1"/>
</dbReference>
<keyword evidence="9" id="KW-1185">Reference proteome</keyword>
<evidence type="ECO:0000259" key="7">
    <source>
        <dbReference type="PROSITE" id="PS51715"/>
    </source>
</evidence>
<dbReference type="PANTHER" id="PTHR10751">
    <property type="entry name" value="GUANYLATE BINDING PROTEIN"/>
    <property type="match status" value="1"/>
</dbReference>
<evidence type="ECO:0000313" key="8">
    <source>
        <dbReference type="EMBL" id="CAK9222838.1"/>
    </source>
</evidence>
<feature type="coiled-coil region" evidence="5">
    <location>
        <begin position="887"/>
        <end position="957"/>
    </location>
</feature>
<keyword evidence="2" id="KW-0378">Hydrolase</keyword>
<evidence type="ECO:0000256" key="1">
    <source>
        <dbReference type="ARBA" id="ARBA00022741"/>
    </source>
</evidence>
<gene>
    <name evidence="8" type="ORF">CSSPTR1EN2_LOCUS16457</name>
</gene>
<protein>
    <recommendedName>
        <fullName evidence="7">GB1/RHD3-type G domain-containing protein</fullName>
    </recommendedName>
</protein>
<evidence type="ECO:0000256" key="4">
    <source>
        <dbReference type="PROSITE-ProRule" id="PRU01052"/>
    </source>
</evidence>
<dbReference type="SUPFAM" id="SSF48340">
    <property type="entry name" value="Interferon-induced guanylate-binding protein 1 (GBP1), C-terminal domain"/>
    <property type="match status" value="1"/>
</dbReference>
<keyword evidence="3" id="KW-0342">GTP-binding</keyword>
<feature type="region of interest" description="Disordered" evidence="6">
    <location>
        <begin position="1"/>
        <end position="56"/>
    </location>
</feature>
<proteinExistence type="inferred from homology"/>
<feature type="compositionally biased region" description="Pro residues" evidence="6">
    <location>
        <begin position="27"/>
        <end position="36"/>
    </location>
</feature>
<accession>A0ABP0UN27</accession>
<dbReference type="CDD" id="cd01851">
    <property type="entry name" value="GBP"/>
    <property type="match status" value="1"/>
</dbReference>
<dbReference type="Pfam" id="PF02263">
    <property type="entry name" value="GBP"/>
    <property type="match status" value="1"/>
</dbReference>
<evidence type="ECO:0000256" key="6">
    <source>
        <dbReference type="SAM" id="MobiDB-lite"/>
    </source>
</evidence>
<dbReference type="InterPro" id="IPR030386">
    <property type="entry name" value="G_GB1_RHD3_dom"/>
</dbReference>